<organism evidence="1 2">
    <name type="scientific">Phaeomoniella chlamydospora</name>
    <name type="common">Phaeoacremonium chlamydosporum</name>
    <dbReference type="NCBI Taxonomy" id="158046"/>
    <lineage>
        <taxon>Eukaryota</taxon>
        <taxon>Fungi</taxon>
        <taxon>Dikarya</taxon>
        <taxon>Ascomycota</taxon>
        <taxon>Pezizomycotina</taxon>
        <taxon>Eurotiomycetes</taxon>
        <taxon>Chaetothyriomycetidae</taxon>
        <taxon>Phaeomoniellales</taxon>
        <taxon>Phaeomoniellaceae</taxon>
        <taxon>Phaeomoniella</taxon>
    </lineage>
</organism>
<reference evidence="1 2" key="2">
    <citation type="submission" date="2015-05" db="EMBL/GenBank/DDBJ databases">
        <authorList>
            <person name="Morales-Cruz A."/>
            <person name="Amrine K.C."/>
            <person name="Cantu D."/>
        </authorList>
    </citation>
    <scope>NUCLEOTIDE SEQUENCE [LARGE SCALE GENOMIC DNA]</scope>
    <source>
        <strain evidence="1">UCRPC4</strain>
    </source>
</reference>
<keyword evidence="2" id="KW-1185">Reference proteome</keyword>
<gene>
    <name evidence="1" type="ORF">UCRPC4_g03442</name>
</gene>
<name>A0A0G2EHH3_PHACM</name>
<proteinExistence type="predicted"/>
<dbReference type="OrthoDB" id="4387771at2759"/>
<sequence>MSKTIKNFGRTLFDKGYYKKLFSKQTPGNRIAPPRTEDARLELRIDAGEVINGKKRVYLQVNSQAKTKALKEFIKKYGTHANLAVGEIDEDTPEAERGDEFQRLFSSLHEQACSKLG</sequence>
<accession>A0A0G2EHH3</accession>
<protein>
    <submittedName>
        <fullName evidence="1">Uncharacterized protein</fullName>
    </submittedName>
</protein>
<reference evidence="1 2" key="1">
    <citation type="submission" date="2015-05" db="EMBL/GenBank/DDBJ databases">
        <title>Distinctive expansion of gene families associated with plant cell wall degradation and secondary metabolism in the genomes of grapevine trunk pathogens.</title>
        <authorList>
            <person name="Lawrence D.P."/>
            <person name="Travadon R."/>
            <person name="Rolshausen P.E."/>
            <person name="Baumgartner K."/>
        </authorList>
    </citation>
    <scope>NUCLEOTIDE SEQUENCE [LARGE SCALE GENOMIC DNA]</scope>
    <source>
        <strain evidence="1">UCRPC4</strain>
    </source>
</reference>
<comment type="caution">
    <text evidence="1">The sequence shown here is derived from an EMBL/GenBank/DDBJ whole genome shotgun (WGS) entry which is preliminary data.</text>
</comment>
<dbReference type="Proteomes" id="UP000053317">
    <property type="component" value="Unassembled WGS sequence"/>
</dbReference>
<evidence type="ECO:0000313" key="1">
    <source>
        <dbReference type="EMBL" id="KKY21676.1"/>
    </source>
</evidence>
<dbReference type="EMBL" id="LCWF01000082">
    <property type="protein sequence ID" value="KKY21676.1"/>
    <property type="molecule type" value="Genomic_DNA"/>
</dbReference>
<dbReference type="AlphaFoldDB" id="A0A0G2EHH3"/>
<evidence type="ECO:0000313" key="2">
    <source>
        <dbReference type="Proteomes" id="UP000053317"/>
    </source>
</evidence>